<evidence type="ECO:0000313" key="1">
    <source>
        <dbReference type="EMBL" id="QAY32930.1"/>
    </source>
</evidence>
<sequence>MVKVTSTLGGVGSSAFAVEAAAPAPNVVADFLAAMDCDEVTLAWRRSGARQPFEIKGPEGIRCVVSPVVRD</sequence>
<reference evidence="1 2" key="1">
    <citation type="submission" date="2019-01" db="EMBL/GenBank/DDBJ databases">
        <title>Complete genome sequence of Bifidobacterium gallinarum CACC 514.</title>
        <authorList>
            <person name="Jung M."/>
        </authorList>
    </citation>
    <scope>NUCLEOTIDE SEQUENCE [LARGE SCALE GENOMIC DNA]</scope>
    <source>
        <strain evidence="1 2">CACC 514</strain>
    </source>
</reference>
<dbReference type="RefSeq" id="WP_129237365.1">
    <property type="nucleotide sequence ID" value="NZ_CP035464.1"/>
</dbReference>
<dbReference type="AlphaFoldDB" id="A0A4P6DW32"/>
<dbReference type="Proteomes" id="UP000293589">
    <property type="component" value="Chromosome"/>
</dbReference>
<accession>A0A4P6DW32</accession>
<dbReference type="EMBL" id="CP035464">
    <property type="protein sequence ID" value="QAY32930.1"/>
    <property type="molecule type" value="Genomic_DNA"/>
</dbReference>
<proteinExistence type="predicted"/>
<evidence type="ECO:0000313" key="2">
    <source>
        <dbReference type="Proteomes" id="UP000293589"/>
    </source>
</evidence>
<dbReference type="KEGG" id="bgx:ESN35_05550"/>
<protein>
    <submittedName>
        <fullName evidence="1">Uncharacterized protein</fullName>
    </submittedName>
</protein>
<organism evidence="1 2">
    <name type="scientific">Bifidobacterium pullorum subsp. gallinarum</name>
    <dbReference type="NCBI Taxonomy" id="78344"/>
    <lineage>
        <taxon>Bacteria</taxon>
        <taxon>Bacillati</taxon>
        <taxon>Actinomycetota</taxon>
        <taxon>Actinomycetes</taxon>
        <taxon>Bifidobacteriales</taxon>
        <taxon>Bifidobacteriaceae</taxon>
        <taxon>Bifidobacterium</taxon>
    </lineage>
</organism>
<name>A0A4P6DW32_9BIFI</name>
<gene>
    <name evidence="1" type="ORF">ESN35_05550</name>
</gene>